<keyword evidence="10" id="KW-0718">Serine biosynthesis</keyword>
<keyword evidence="9" id="KW-0460">Magnesium</keyword>
<dbReference type="InterPro" id="IPR023214">
    <property type="entry name" value="HAD_sf"/>
</dbReference>
<dbReference type="Gene3D" id="1.10.150.210">
    <property type="entry name" value="Phosphoserine phosphatase, domain 2"/>
    <property type="match status" value="1"/>
</dbReference>
<sequence>MSKKEIIDKWLQSDAVCFDVDSTVCQDEAIDELAEFMDKGEIIREFTATAMNGNLNFGESLHKRMGIIQVTKRKLEEFIQKHPVRLTPGISELVSRLRHRGVEVFLVSGGFREVINPVASQLNIPEDHVFANRIIFDSSGNYSDFDRSEPTSDSGDKSKGKPRVCGLLKERFGYKCLTMVGDGYTDYEACPPADLFIGFGGNQVRERVKAASQWYVMDFRELIDTLKQ</sequence>
<evidence type="ECO:0000256" key="8">
    <source>
        <dbReference type="ARBA" id="ARBA00022801"/>
    </source>
</evidence>
<dbReference type="AlphaFoldDB" id="A0A1I7S3J0"/>
<reference evidence="13" key="2">
    <citation type="submission" date="2020-09" db="EMBL/GenBank/DDBJ databases">
        <authorList>
            <person name="Kikuchi T."/>
        </authorList>
    </citation>
    <scope>NUCLEOTIDE SEQUENCE</scope>
    <source>
        <strain evidence="13">Ka4C1</strain>
    </source>
</reference>
<dbReference type="NCBIfam" id="TIGR01488">
    <property type="entry name" value="HAD-SF-IB"/>
    <property type="match status" value="1"/>
</dbReference>
<keyword evidence="7" id="KW-0479">Metal-binding</keyword>
<dbReference type="InterPro" id="IPR050582">
    <property type="entry name" value="HAD-like_SerB"/>
</dbReference>
<gene>
    <name evidence="13" type="ORF">BXYJ_LOCUS9377</name>
</gene>
<proteinExistence type="inferred from homology"/>
<dbReference type="GO" id="GO:0005737">
    <property type="term" value="C:cytoplasm"/>
    <property type="evidence" value="ECO:0007669"/>
    <property type="project" value="TreeGrafter"/>
</dbReference>
<dbReference type="SMR" id="A0A1I7S3J0"/>
<dbReference type="Proteomes" id="UP000582659">
    <property type="component" value="Unassembled WGS sequence"/>
</dbReference>
<dbReference type="OrthoDB" id="27226at2759"/>
<comment type="cofactor">
    <cofactor evidence="1">
        <name>Mg(2+)</name>
        <dbReference type="ChEBI" id="CHEBI:18420"/>
    </cofactor>
</comment>
<dbReference type="Gene3D" id="3.40.50.1000">
    <property type="entry name" value="HAD superfamily/HAD-like"/>
    <property type="match status" value="1"/>
</dbReference>
<dbReference type="CDD" id="cd04309">
    <property type="entry name" value="HAD_PSP_eu"/>
    <property type="match status" value="1"/>
</dbReference>
<comment type="similarity">
    <text evidence="3">Belongs to the HAD-like hydrolase superfamily. SerB family.</text>
</comment>
<evidence type="ECO:0000256" key="6">
    <source>
        <dbReference type="ARBA" id="ARBA00022605"/>
    </source>
</evidence>
<dbReference type="FunFam" id="3.40.50.1000:FF:000077">
    <property type="entry name" value="Phosphoserine phosphatase, chloroplastic"/>
    <property type="match status" value="1"/>
</dbReference>
<dbReference type="Proteomes" id="UP000659654">
    <property type="component" value="Unassembled WGS sequence"/>
</dbReference>
<keyword evidence="8" id="KW-0378">Hydrolase</keyword>
<evidence type="ECO:0000256" key="3">
    <source>
        <dbReference type="ARBA" id="ARBA00009184"/>
    </source>
</evidence>
<dbReference type="EC" id="3.1.3.3" evidence="4"/>
<evidence type="ECO:0000256" key="5">
    <source>
        <dbReference type="ARBA" id="ARBA00015196"/>
    </source>
</evidence>
<feature type="active site" description="Proton donor" evidence="12">
    <location>
        <position position="21"/>
    </location>
</feature>
<dbReference type="PANTHER" id="PTHR43344">
    <property type="entry name" value="PHOSPHOSERINE PHOSPHATASE"/>
    <property type="match status" value="1"/>
</dbReference>
<dbReference type="EMBL" id="CAJFDI010000004">
    <property type="protein sequence ID" value="CAD5226832.1"/>
    <property type="molecule type" value="Genomic_DNA"/>
</dbReference>
<feature type="active site" description="Nucleophile" evidence="12">
    <location>
        <position position="19"/>
    </location>
</feature>
<evidence type="ECO:0000313" key="16">
    <source>
        <dbReference type="WBParaSite" id="BXY_0757100.1"/>
    </source>
</evidence>
<evidence type="ECO:0000256" key="11">
    <source>
        <dbReference type="ARBA" id="ARBA00031693"/>
    </source>
</evidence>
<reference evidence="16" key="1">
    <citation type="submission" date="2016-11" db="UniProtKB">
        <authorList>
            <consortium name="WormBaseParasite"/>
        </authorList>
    </citation>
    <scope>IDENTIFICATION</scope>
</reference>
<evidence type="ECO:0000256" key="4">
    <source>
        <dbReference type="ARBA" id="ARBA00012640"/>
    </source>
</evidence>
<evidence type="ECO:0000256" key="10">
    <source>
        <dbReference type="ARBA" id="ARBA00023299"/>
    </source>
</evidence>
<dbReference type="GO" id="GO:0036424">
    <property type="term" value="F:L-phosphoserine phosphatase activity"/>
    <property type="evidence" value="ECO:0007669"/>
    <property type="project" value="InterPro"/>
</dbReference>
<dbReference type="InterPro" id="IPR004469">
    <property type="entry name" value="PSP"/>
</dbReference>
<evidence type="ECO:0000256" key="2">
    <source>
        <dbReference type="ARBA" id="ARBA00005135"/>
    </source>
</evidence>
<dbReference type="PANTHER" id="PTHR43344:SF2">
    <property type="entry name" value="PHOSPHOSERINE PHOSPHATASE"/>
    <property type="match status" value="1"/>
</dbReference>
<dbReference type="InterPro" id="IPR036412">
    <property type="entry name" value="HAD-like_sf"/>
</dbReference>
<dbReference type="NCBIfam" id="TIGR00338">
    <property type="entry name" value="serB"/>
    <property type="match status" value="1"/>
</dbReference>
<organism evidence="14 16">
    <name type="scientific">Bursaphelenchus xylophilus</name>
    <name type="common">Pinewood nematode worm</name>
    <name type="synonym">Aphelenchoides xylophilus</name>
    <dbReference type="NCBI Taxonomy" id="6326"/>
    <lineage>
        <taxon>Eukaryota</taxon>
        <taxon>Metazoa</taxon>
        <taxon>Ecdysozoa</taxon>
        <taxon>Nematoda</taxon>
        <taxon>Chromadorea</taxon>
        <taxon>Rhabditida</taxon>
        <taxon>Tylenchina</taxon>
        <taxon>Tylenchomorpha</taxon>
        <taxon>Aphelenchoidea</taxon>
        <taxon>Aphelenchoididae</taxon>
        <taxon>Bursaphelenchus</taxon>
    </lineage>
</organism>
<dbReference type="EMBL" id="CAJFCV020000004">
    <property type="protein sequence ID" value="CAG9116342.1"/>
    <property type="molecule type" value="Genomic_DNA"/>
</dbReference>
<evidence type="ECO:0000256" key="9">
    <source>
        <dbReference type="ARBA" id="ARBA00022842"/>
    </source>
</evidence>
<protein>
    <recommendedName>
        <fullName evidence="5">Phosphoserine phosphatase</fullName>
        <ecNumber evidence="4">3.1.3.3</ecNumber>
    </recommendedName>
    <alternativeName>
        <fullName evidence="11">O-phosphoserine phosphohydrolase</fullName>
    </alternativeName>
</protein>
<dbReference type="Pfam" id="PF00702">
    <property type="entry name" value="Hydrolase"/>
    <property type="match status" value="1"/>
</dbReference>
<keyword evidence="15" id="KW-1185">Reference proteome</keyword>
<dbReference type="GO" id="GO:0000287">
    <property type="term" value="F:magnesium ion binding"/>
    <property type="evidence" value="ECO:0007669"/>
    <property type="project" value="TreeGrafter"/>
</dbReference>
<evidence type="ECO:0000256" key="7">
    <source>
        <dbReference type="ARBA" id="ARBA00022723"/>
    </source>
</evidence>
<evidence type="ECO:0000256" key="12">
    <source>
        <dbReference type="PIRSR" id="PIRSR604469-1"/>
    </source>
</evidence>
<dbReference type="UniPathway" id="UPA00135">
    <property type="reaction ID" value="UER00198"/>
</dbReference>
<dbReference type="Proteomes" id="UP000095284">
    <property type="component" value="Unplaced"/>
</dbReference>
<dbReference type="SUPFAM" id="SSF56784">
    <property type="entry name" value="HAD-like"/>
    <property type="match status" value="1"/>
</dbReference>
<evidence type="ECO:0000313" key="15">
    <source>
        <dbReference type="Proteomes" id="UP000659654"/>
    </source>
</evidence>
<keyword evidence="6" id="KW-0028">Amino-acid biosynthesis</keyword>
<comment type="pathway">
    <text evidence="2">Amino-acid biosynthesis; L-serine biosynthesis; L-serine from 3-phospho-D-glycerate: step 3/3.</text>
</comment>
<name>A0A1I7S3J0_BURXY</name>
<evidence type="ECO:0000256" key="1">
    <source>
        <dbReference type="ARBA" id="ARBA00001946"/>
    </source>
</evidence>
<dbReference type="WBParaSite" id="BXY_0757100.1">
    <property type="protein sequence ID" value="BXY_0757100.1"/>
    <property type="gene ID" value="BXY_0757100"/>
</dbReference>
<evidence type="ECO:0000313" key="13">
    <source>
        <dbReference type="EMBL" id="CAD5226832.1"/>
    </source>
</evidence>
<accession>A0A1I7S3J0</accession>
<evidence type="ECO:0000313" key="14">
    <source>
        <dbReference type="Proteomes" id="UP000095284"/>
    </source>
</evidence>
<dbReference type="eggNOG" id="KOG1615">
    <property type="taxonomic scope" value="Eukaryota"/>
</dbReference>
<dbReference type="GO" id="GO:0006564">
    <property type="term" value="P:L-serine biosynthetic process"/>
    <property type="evidence" value="ECO:0007669"/>
    <property type="project" value="UniProtKB-KW"/>
</dbReference>